<gene>
    <name evidence="7" type="primary">MET15</name>
    <name evidence="7" type="ORF">LshimejAT787_0600040</name>
</gene>
<reference evidence="7" key="1">
    <citation type="submission" date="2022-07" db="EMBL/GenBank/DDBJ databases">
        <title>The genome of Lyophyllum shimeji provides insight into the initial evolution of ectomycorrhizal fungal genome.</title>
        <authorList>
            <person name="Kobayashi Y."/>
            <person name="Shibata T."/>
            <person name="Hirakawa H."/>
            <person name="Shigenobu S."/>
            <person name="Nishiyama T."/>
            <person name="Yamada A."/>
            <person name="Hasebe M."/>
            <person name="Kawaguchi M."/>
        </authorList>
    </citation>
    <scope>NUCLEOTIDE SEQUENCE</scope>
    <source>
        <strain evidence="7">AT787</strain>
    </source>
</reference>
<dbReference type="Pfam" id="PF01053">
    <property type="entry name" value="Cys_Met_Meta_PP"/>
    <property type="match status" value="1"/>
</dbReference>
<dbReference type="NCBIfam" id="TIGR01326">
    <property type="entry name" value="OAH_OAS_sulfhy"/>
    <property type="match status" value="1"/>
</dbReference>
<accession>A0A9P3PM30</accession>
<evidence type="ECO:0000313" key="8">
    <source>
        <dbReference type="Proteomes" id="UP001063166"/>
    </source>
</evidence>
<dbReference type="InterPro" id="IPR054542">
    <property type="entry name" value="Cys_met_metab_PP"/>
</dbReference>
<evidence type="ECO:0000256" key="2">
    <source>
        <dbReference type="ARBA" id="ARBA00009077"/>
    </source>
</evidence>
<dbReference type="InterPro" id="IPR015422">
    <property type="entry name" value="PyrdxlP-dep_Trfase_small"/>
</dbReference>
<evidence type="ECO:0000256" key="6">
    <source>
        <dbReference type="RuleBase" id="RU362118"/>
    </source>
</evidence>
<dbReference type="PIRSF" id="PIRSF001434">
    <property type="entry name" value="CGS"/>
    <property type="match status" value="1"/>
</dbReference>
<sequence length="465" mass="50565">MQYNLKQENFADFFPLRDRKLRFETLQLHAGAPHKDPATNAKAVPIYQTASFVFDHDAQGAALFDGERSTDGNSNIYTRLGNPTVDVFEKRVAALEGGIAAVATSSGQAASFMALTCLANCGDNVVSTSYIYGGSRNQLKVLFSRYGITTKFAQGDSPEALGALIDEKTKALFVESIGNPQCNIPDIPALAELAHSHGIPLVVDNTFGACGAVARPLDLGADIVVESATKWLSGHGTTMGGVIVDSGRFDWARSTKFPAFTTPIEGDGGWFGINLVGHTWWDLLKEKAFTTKLRYELLRDLGACLAPQSAWNLLQGLETLSLRMDRHLSNAMALAKYLETHPKVAWVLYLGLPSHPYHETAKRLLNGYGGSLSFGVKGGRGDIVCRHLKLHSAIPNFGSIYSCAIHPASTTHAMLREEDRIAQGITQDLIRINVGTEHIEDIIEDFEVAFSCLDLDVDGKPREAN</sequence>
<organism evidence="7 8">
    <name type="scientific">Lyophyllum shimeji</name>
    <name type="common">Hon-shimeji</name>
    <name type="synonym">Tricholoma shimeji</name>
    <dbReference type="NCBI Taxonomy" id="47721"/>
    <lineage>
        <taxon>Eukaryota</taxon>
        <taxon>Fungi</taxon>
        <taxon>Dikarya</taxon>
        <taxon>Basidiomycota</taxon>
        <taxon>Agaricomycotina</taxon>
        <taxon>Agaricomycetes</taxon>
        <taxon>Agaricomycetidae</taxon>
        <taxon>Agaricales</taxon>
        <taxon>Tricholomatineae</taxon>
        <taxon>Lyophyllaceae</taxon>
        <taxon>Lyophyllum</taxon>
    </lineage>
</organism>
<dbReference type="InterPro" id="IPR015421">
    <property type="entry name" value="PyrdxlP-dep_Trfase_major"/>
</dbReference>
<dbReference type="PANTHER" id="PTHR43797:SF2">
    <property type="entry name" value="HOMOCYSTEINE_CYSTEINE SYNTHASE"/>
    <property type="match status" value="1"/>
</dbReference>
<dbReference type="AlphaFoldDB" id="A0A9P3PM30"/>
<evidence type="ECO:0000256" key="4">
    <source>
        <dbReference type="ARBA" id="ARBA00022898"/>
    </source>
</evidence>
<proteinExistence type="inferred from homology"/>
<dbReference type="PANTHER" id="PTHR43797">
    <property type="entry name" value="HOMOCYSTEINE/CYSTEINE SYNTHASE"/>
    <property type="match status" value="1"/>
</dbReference>
<dbReference type="CDD" id="cd00614">
    <property type="entry name" value="CGS_like"/>
    <property type="match status" value="1"/>
</dbReference>
<dbReference type="OrthoDB" id="3512640at2759"/>
<feature type="modified residue" description="N6-(pyridoxal phosphate)lysine" evidence="5">
    <location>
        <position position="230"/>
    </location>
</feature>
<dbReference type="Gene3D" id="3.90.1150.10">
    <property type="entry name" value="Aspartate Aminotransferase, domain 1"/>
    <property type="match status" value="1"/>
</dbReference>
<dbReference type="GO" id="GO:0004124">
    <property type="term" value="F:cysteine synthase activity"/>
    <property type="evidence" value="ECO:0007669"/>
    <property type="project" value="TreeGrafter"/>
</dbReference>
<dbReference type="FunFam" id="3.40.640.10:FF:000035">
    <property type="entry name" value="O-succinylhomoserine sulfhydrylase"/>
    <property type="match status" value="1"/>
</dbReference>
<evidence type="ECO:0000256" key="3">
    <source>
        <dbReference type="ARBA" id="ARBA00022679"/>
    </source>
</evidence>
<dbReference type="InterPro" id="IPR015424">
    <property type="entry name" value="PyrdxlP-dep_Trfase"/>
</dbReference>
<dbReference type="PROSITE" id="PS00868">
    <property type="entry name" value="CYS_MET_METAB_PP"/>
    <property type="match status" value="1"/>
</dbReference>
<keyword evidence="3" id="KW-0808">Transferase</keyword>
<dbReference type="GO" id="GO:0071269">
    <property type="term" value="P:L-homocysteine biosynthetic process"/>
    <property type="evidence" value="ECO:0007669"/>
    <property type="project" value="TreeGrafter"/>
</dbReference>
<evidence type="ECO:0000256" key="1">
    <source>
        <dbReference type="ARBA" id="ARBA00001933"/>
    </source>
</evidence>
<dbReference type="SUPFAM" id="SSF53383">
    <property type="entry name" value="PLP-dependent transferases"/>
    <property type="match status" value="1"/>
</dbReference>
<evidence type="ECO:0000313" key="7">
    <source>
        <dbReference type="EMBL" id="GLB38842.1"/>
    </source>
</evidence>
<keyword evidence="8" id="KW-1185">Reference proteome</keyword>
<dbReference type="GO" id="GO:0003961">
    <property type="term" value="F:O-acetylhomoserine aminocarboxypropyltransferase activity"/>
    <property type="evidence" value="ECO:0007669"/>
    <property type="project" value="TreeGrafter"/>
</dbReference>
<dbReference type="InterPro" id="IPR006235">
    <property type="entry name" value="OAc-hSer/O-AcSer_sulfhydrylase"/>
</dbReference>
<comment type="cofactor">
    <cofactor evidence="1 6">
        <name>pyridoxal 5'-phosphate</name>
        <dbReference type="ChEBI" id="CHEBI:597326"/>
    </cofactor>
</comment>
<dbReference type="Proteomes" id="UP001063166">
    <property type="component" value="Unassembled WGS sequence"/>
</dbReference>
<dbReference type="GO" id="GO:0019346">
    <property type="term" value="P:transsulfuration"/>
    <property type="evidence" value="ECO:0007669"/>
    <property type="project" value="InterPro"/>
</dbReference>
<keyword evidence="4 5" id="KW-0663">Pyridoxal phosphate</keyword>
<comment type="similarity">
    <text evidence="2 6">Belongs to the trans-sulfuration enzymes family.</text>
</comment>
<dbReference type="Gene3D" id="3.40.640.10">
    <property type="entry name" value="Type I PLP-dependent aspartate aminotransferase-like (Major domain)"/>
    <property type="match status" value="1"/>
</dbReference>
<protein>
    <submittedName>
        <fullName evidence="7">O-acetylhomoserine ami</fullName>
    </submittedName>
</protein>
<dbReference type="GO" id="GO:0006535">
    <property type="term" value="P:cysteine biosynthetic process from serine"/>
    <property type="evidence" value="ECO:0007669"/>
    <property type="project" value="TreeGrafter"/>
</dbReference>
<dbReference type="EMBL" id="BRPK01000006">
    <property type="protein sequence ID" value="GLB38842.1"/>
    <property type="molecule type" value="Genomic_DNA"/>
</dbReference>
<dbReference type="GO" id="GO:0030170">
    <property type="term" value="F:pyridoxal phosphate binding"/>
    <property type="evidence" value="ECO:0007669"/>
    <property type="project" value="InterPro"/>
</dbReference>
<name>A0A9P3PM30_LYOSH</name>
<dbReference type="GO" id="GO:0005737">
    <property type="term" value="C:cytoplasm"/>
    <property type="evidence" value="ECO:0007669"/>
    <property type="project" value="TreeGrafter"/>
</dbReference>
<evidence type="ECO:0000256" key="5">
    <source>
        <dbReference type="PIRSR" id="PIRSR001434-2"/>
    </source>
</evidence>
<comment type="caution">
    <text evidence="7">The sequence shown here is derived from an EMBL/GenBank/DDBJ whole genome shotgun (WGS) entry which is preliminary data.</text>
</comment>
<dbReference type="InterPro" id="IPR000277">
    <property type="entry name" value="Cys/Met-Metab_PyrdxlP-dep_enz"/>
</dbReference>